<organism evidence="2 3">
    <name type="scientific">Desulfolutivibrio sulfodismutans</name>
    <dbReference type="NCBI Taxonomy" id="63561"/>
    <lineage>
        <taxon>Bacteria</taxon>
        <taxon>Pseudomonadati</taxon>
        <taxon>Thermodesulfobacteriota</taxon>
        <taxon>Desulfovibrionia</taxon>
        <taxon>Desulfovibrionales</taxon>
        <taxon>Desulfovibrionaceae</taxon>
        <taxon>Desulfolutivibrio</taxon>
    </lineage>
</organism>
<dbReference type="Proteomes" id="UP000469724">
    <property type="component" value="Unassembled WGS sequence"/>
</dbReference>
<gene>
    <name evidence="2" type="ORF">G3N56_08520</name>
</gene>
<dbReference type="RefSeq" id="WP_163301834.1">
    <property type="nucleotide sequence ID" value="NZ_JAAGRQ010000027.1"/>
</dbReference>
<sequence length="623" mass="68316">MPDRAQPDQLLPPATDPRAVGRRVFDLLHQAVRDKADAGLHDMWARYYRLGRNRPWKGVSPTGVPLSSANLLHMHRQRTVNTLTDNSPTFNVTRVGDGGDADVFLTMERLARHWWIEQEQQAVLEKSVIHGETYGVAVEKVVFDPDLEYGLGEVRTVVVDPFRFAVYPPRCLDVQDAAAVFHLEPLSLREIARRWPDTGRLARSDADLLGELLDPRREAARGEAGRRGFLARAGEVAGAVFGLAGKSRLPDDEAVVCECWVRDFSTDGDRPRYPGGIRCVTVCSGGDLVLSDRGNPCVNPHLTPEEAARTYLFDKFPFIVANSVTDPASLWGASDFEQLENLQMEINKCLSQLTYHKDRCARPKIINPRDSGVANAAFNNRLGIINPASQTAAGGIRYLEFANNTKDIEMVLGIYKELFLQVAGSHELEQAVDSAKPVIAHKAIAALLEQAATMMRGKIRNYSRLIRERGRMFLSHAQNWYGEDRWITFATDAGPAAMPVRGAFLRVPARLSVVSGSTMPVSRVQQREEALALYEMGAIDRRDLLEKLDWSGREALLGRLEGMTPPPAATSPKAAPKAATDAATVAAAARLVPATPKTPVTTGVTDLVGKRDGGALPVPVQAG</sequence>
<evidence type="ECO:0008006" key="4">
    <source>
        <dbReference type="Google" id="ProtNLM"/>
    </source>
</evidence>
<protein>
    <recommendedName>
        <fullName evidence="4">Phage portal protein</fullName>
    </recommendedName>
</protein>
<dbReference type="AlphaFoldDB" id="A0A7K3NKQ8"/>
<dbReference type="EMBL" id="JAAGRQ010000027">
    <property type="protein sequence ID" value="NDY56786.1"/>
    <property type="molecule type" value="Genomic_DNA"/>
</dbReference>
<accession>A0A7K3NKQ8</accession>
<evidence type="ECO:0000256" key="1">
    <source>
        <dbReference type="SAM" id="MobiDB-lite"/>
    </source>
</evidence>
<proteinExistence type="predicted"/>
<reference evidence="2 3" key="1">
    <citation type="submission" date="2020-02" db="EMBL/GenBank/DDBJ databases">
        <title>Comparative genomics of sulfur disproportionating microorganisms.</title>
        <authorList>
            <person name="Ward L.M."/>
            <person name="Bertran E."/>
            <person name="Johnston D.T."/>
        </authorList>
    </citation>
    <scope>NUCLEOTIDE SEQUENCE [LARGE SCALE GENOMIC DNA]</scope>
    <source>
        <strain evidence="2 3">DSM 3696</strain>
    </source>
</reference>
<evidence type="ECO:0000313" key="3">
    <source>
        <dbReference type="Proteomes" id="UP000469724"/>
    </source>
</evidence>
<comment type="caution">
    <text evidence="2">The sequence shown here is derived from an EMBL/GenBank/DDBJ whole genome shotgun (WGS) entry which is preliminary data.</text>
</comment>
<evidence type="ECO:0000313" key="2">
    <source>
        <dbReference type="EMBL" id="NDY56786.1"/>
    </source>
</evidence>
<feature type="region of interest" description="Disordered" evidence="1">
    <location>
        <begin position="593"/>
        <end position="623"/>
    </location>
</feature>
<name>A0A7K3NKQ8_9BACT</name>
<keyword evidence="3" id="KW-1185">Reference proteome</keyword>